<organism evidence="2 3">
    <name type="scientific">Rhipicephalus microplus</name>
    <name type="common">Cattle tick</name>
    <name type="synonym">Boophilus microplus</name>
    <dbReference type="NCBI Taxonomy" id="6941"/>
    <lineage>
        <taxon>Eukaryota</taxon>
        <taxon>Metazoa</taxon>
        <taxon>Ecdysozoa</taxon>
        <taxon>Arthropoda</taxon>
        <taxon>Chelicerata</taxon>
        <taxon>Arachnida</taxon>
        <taxon>Acari</taxon>
        <taxon>Parasitiformes</taxon>
        <taxon>Ixodida</taxon>
        <taxon>Ixodoidea</taxon>
        <taxon>Ixodidae</taxon>
        <taxon>Rhipicephalinae</taxon>
        <taxon>Rhipicephalus</taxon>
        <taxon>Boophilus</taxon>
    </lineage>
</organism>
<evidence type="ECO:0000313" key="2">
    <source>
        <dbReference type="EMBL" id="KAH7985127.1"/>
    </source>
</evidence>
<protein>
    <submittedName>
        <fullName evidence="2">Uncharacterized protein</fullName>
    </submittedName>
</protein>
<proteinExistence type="predicted"/>
<evidence type="ECO:0000313" key="3">
    <source>
        <dbReference type="Proteomes" id="UP000821866"/>
    </source>
</evidence>
<comment type="caution">
    <text evidence="2">The sequence shown here is derived from an EMBL/GenBank/DDBJ whole genome shotgun (WGS) entry which is preliminary data.</text>
</comment>
<gene>
    <name evidence="2" type="ORF">HPB51_026872</name>
</gene>
<sequence>MGGHMREESPCRRADMCKNSSQLLFRNFRKGATKNVPLFLDEEEKAVGGCRQQPRACGAALVPHAPALPRLPFATRILRSTVVLELCVLVLVTESFHDACHRNRDPSTNLAADLTHAPSKSRPPGPRHANRRCSNAPQGPEEKEEARKSRSSFSGHIPTNRGSDTCPPTSSLSSTRANLPELFALLATQRESDQGKQQRNDFEELTKASVHRRRGGPPTKNTLGERRVRNAIFGSTTIIRLQRQAFGQGSVQGPSDSRRRRSKGAAFVLNGYWSCRLSLVSLRSPCGKRAKSSPSEASLAGGGRLSGRQACLLCLWLDSMSKVRRQMGQTGVMDFAGWTLPSSDSSSSGAR</sequence>
<reference evidence="2" key="2">
    <citation type="submission" date="2021-09" db="EMBL/GenBank/DDBJ databases">
        <authorList>
            <person name="Jia N."/>
            <person name="Wang J."/>
            <person name="Shi W."/>
            <person name="Du L."/>
            <person name="Sun Y."/>
            <person name="Zhan W."/>
            <person name="Jiang J."/>
            <person name="Wang Q."/>
            <person name="Zhang B."/>
            <person name="Ji P."/>
            <person name="Sakyi L.B."/>
            <person name="Cui X."/>
            <person name="Yuan T."/>
            <person name="Jiang B."/>
            <person name="Yang W."/>
            <person name="Lam T.T.-Y."/>
            <person name="Chang Q."/>
            <person name="Ding S."/>
            <person name="Wang X."/>
            <person name="Zhu J."/>
            <person name="Ruan X."/>
            <person name="Zhao L."/>
            <person name="Wei J."/>
            <person name="Que T."/>
            <person name="Du C."/>
            <person name="Cheng J."/>
            <person name="Dai P."/>
            <person name="Han X."/>
            <person name="Huang E."/>
            <person name="Gao Y."/>
            <person name="Liu J."/>
            <person name="Shao H."/>
            <person name="Ye R."/>
            <person name="Li L."/>
            <person name="Wei W."/>
            <person name="Wang X."/>
            <person name="Wang C."/>
            <person name="Huo Q."/>
            <person name="Li W."/>
            <person name="Guo W."/>
            <person name="Chen H."/>
            <person name="Chen S."/>
            <person name="Zhou L."/>
            <person name="Zhou L."/>
            <person name="Ni X."/>
            <person name="Tian J."/>
            <person name="Zhou Y."/>
            <person name="Sheng Y."/>
            <person name="Liu T."/>
            <person name="Pan Y."/>
            <person name="Xia L."/>
            <person name="Li J."/>
            <person name="Zhao F."/>
            <person name="Cao W."/>
        </authorList>
    </citation>
    <scope>NUCLEOTIDE SEQUENCE</scope>
    <source>
        <strain evidence="2">Rmic-2018</strain>
        <tissue evidence="2">Larvae</tissue>
    </source>
</reference>
<keyword evidence="3" id="KW-1185">Reference proteome</keyword>
<dbReference type="Proteomes" id="UP000821866">
    <property type="component" value="Unassembled WGS sequence"/>
</dbReference>
<accession>A0A9J6D252</accession>
<dbReference type="EMBL" id="JABSTU010001987">
    <property type="protein sequence ID" value="KAH7985127.1"/>
    <property type="molecule type" value="Genomic_DNA"/>
</dbReference>
<feature type="region of interest" description="Disordered" evidence="1">
    <location>
        <begin position="101"/>
        <end position="174"/>
    </location>
</feature>
<dbReference type="AlphaFoldDB" id="A0A9J6D252"/>
<name>A0A9J6D252_RHIMP</name>
<feature type="compositionally biased region" description="Polar residues" evidence="1">
    <location>
        <begin position="160"/>
        <end position="174"/>
    </location>
</feature>
<evidence type="ECO:0000256" key="1">
    <source>
        <dbReference type="SAM" id="MobiDB-lite"/>
    </source>
</evidence>
<reference evidence="2" key="1">
    <citation type="journal article" date="2020" name="Cell">
        <title>Large-Scale Comparative Analyses of Tick Genomes Elucidate Their Genetic Diversity and Vector Capacities.</title>
        <authorList>
            <consortium name="Tick Genome and Microbiome Consortium (TIGMIC)"/>
            <person name="Jia N."/>
            <person name="Wang J."/>
            <person name="Shi W."/>
            <person name="Du L."/>
            <person name="Sun Y."/>
            <person name="Zhan W."/>
            <person name="Jiang J.F."/>
            <person name="Wang Q."/>
            <person name="Zhang B."/>
            <person name="Ji P."/>
            <person name="Bell-Sakyi L."/>
            <person name="Cui X.M."/>
            <person name="Yuan T.T."/>
            <person name="Jiang B.G."/>
            <person name="Yang W.F."/>
            <person name="Lam T.T."/>
            <person name="Chang Q.C."/>
            <person name="Ding S.J."/>
            <person name="Wang X.J."/>
            <person name="Zhu J.G."/>
            <person name="Ruan X.D."/>
            <person name="Zhao L."/>
            <person name="Wei J.T."/>
            <person name="Ye R.Z."/>
            <person name="Que T.C."/>
            <person name="Du C.H."/>
            <person name="Zhou Y.H."/>
            <person name="Cheng J.X."/>
            <person name="Dai P.F."/>
            <person name="Guo W.B."/>
            <person name="Han X.H."/>
            <person name="Huang E.J."/>
            <person name="Li L.F."/>
            <person name="Wei W."/>
            <person name="Gao Y.C."/>
            <person name="Liu J.Z."/>
            <person name="Shao H.Z."/>
            <person name="Wang X."/>
            <person name="Wang C.C."/>
            <person name="Yang T.C."/>
            <person name="Huo Q.B."/>
            <person name="Li W."/>
            <person name="Chen H.Y."/>
            <person name="Chen S.E."/>
            <person name="Zhou L.G."/>
            <person name="Ni X.B."/>
            <person name="Tian J.H."/>
            <person name="Sheng Y."/>
            <person name="Liu T."/>
            <person name="Pan Y.S."/>
            <person name="Xia L.Y."/>
            <person name="Li J."/>
            <person name="Zhao F."/>
            <person name="Cao W.C."/>
        </authorList>
    </citation>
    <scope>NUCLEOTIDE SEQUENCE</scope>
    <source>
        <strain evidence="2">Rmic-2018</strain>
    </source>
</reference>